<keyword evidence="5" id="KW-0393">Immunoglobulin domain</keyword>
<dbReference type="GO" id="GO:0098609">
    <property type="term" value="P:cell-cell adhesion"/>
    <property type="evidence" value="ECO:0007669"/>
    <property type="project" value="TreeGrafter"/>
</dbReference>
<protein>
    <submittedName>
        <fullName evidence="6">Uncharacterized protein</fullName>
    </submittedName>
</protein>
<keyword evidence="3" id="KW-1015">Disulfide bond</keyword>
<dbReference type="Pfam" id="PF07679">
    <property type="entry name" value="I-set"/>
    <property type="match status" value="1"/>
</dbReference>
<keyword evidence="4" id="KW-0325">Glycoprotein</keyword>
<dbReference type="InterPro" id="IPR003599">
    <property type="entry name" value="Ig_sub"/>
</dbReference>
<dbReference type="PANTHER" id="PTHR11640">
    <property type="entry name" value="NEPHRIN"/>
    <property type="match status" value="1"/>
</dbReference>
<dbReference type="InterPro" id="IPR003598">
    <property type="entry name" value="Ig_sub2"/>
</dbReference>
<keyword evidence="2" id="KW-0472">Membrane</keyword>
<accession>N6T7T7</accession>
<evidence type="ECO:0000256" key="4">
    <source>
        <dbReference type="ARBA" id="ARBA00023180"/>
    </source>
</evidence>
<proteinExistence type="predicted"/>
<evidence type="ECO:0000256" key="5">
    <source>
        <dbReference type="ARBA" id="ARBA00023319"/>
    </source>
</evidence>
<dbReference type="EMBL" id="KB741131">
    <property type="protein sequence ID" value="ENN73763.1"/>
    <property type="molecule type" value="Genomic_DNA"/>
</dbReference>
<evidence type="ECO:0000313" key="6">
    <source>
        <dbReference type="EMBL" id="ENN73763.1"/>
    </source>
</evidence>
<sequence>MPSSQITATTSNITLVCKVLGEPTPDIEWINNGHIVERDPRKNKQKYSNAKSRTPEYTWNNLTIINLSYKDRGDYKCIAKNPGGEDEKAITLLIDSEVYLSGTTASFGGSPVLIISLSVGLIVLLIIILILVCLFCRRAKSRTMQSKRNDLDSSSEECISMRGHAEIKKSIMTDVNPICKPPRSSVPASVVSGGTEVSDAKRNLLDNESVFGKNV</sequence>
<dbReference type="AlphaFoldDB" id="N6T7T7"/>
<evidence type="ECO:0000256" key="1">
    <source>
        <dbReference type="ARBA" id="ARBA00004479"/>
    </source>
</evidence>
<dbReference type="GO" id="GO:0050839">
    <property type="term" value="F:cell adhesion molecule binding"/>
    <property type="evidence" value="ECO:0007669"/>
    <property type="project" value="TreeGrafter"/>
</dbReference>
<organism evidence="6">
    <name type="scientific">Dendroctonus ponderosae</name>
    <name type="common">Mountain pine beetle</name>
    <dbReference type="NCBI Taxonomy" id="77166"/>
    <lineage>
        <taxon>Eukaryota</taxon>
        <taxon>Metazoa</taxon>
        <taxon>Ecdysozoa</taxon>
        <taxon>Arthropoda</taxon>
        <taxon>Hexapoda</taxon>
        <taxon>Insecta</taxon>
        <taxon>Pterygota</taxon>
        <taxon>Neoptera</taxon>
        <taxon>Endopterygota</taxon>
        <taxon>Coleoptera</taxon>
        <taxon>Polyphaga</taxon>
        <taxon>Cucujiformia</taxon>
        <taxon>Curculionidae</taxon>
        <taxon>Scolytinae</taxon>
        <taxon>Dendroctonus</taxon>
    </lineage>
</organism>
<dbReference type="GO" id="GO:0005911">
    <property type="term" value="C:cell-cell junction"/>
    <property type="evidence" value="ECO:0007669"/>
    <property type="project" value="TreeGrafter"/>
</dbReference>
<dbReference type="PANTHER" id="PTHR11640:SF31">
    <property type="entry name" value="IRREGULAR CHIASM C-ROUGHEST PROTEIN-RELATED"/>
    <property type="match status" value="1"/>
</dbReference>
<dbReference type="InterPro" id="IPR013098">
    <property type="entry name" value="Ig_I-set"/>
</dbReference>
<gene>
    <name evidence="6" type="ORF">YQE_09632</name>
</gene>
<dbReference type="InterPro" id="IPR013783">
    <property type="entry name" value="Ig-like_fold"/>
</dbReference>
<dbReference type="InterPro" id="IPR007110">
    <property type="entry name" value="Ig-like_dom"/>
</dbReference>
<dbReference type="SUPFAM" id="SSF48726">
    <property type="entry name" value="Immunoglobulin"/>
    <property type="match status" value="1"/>
</dbReference>
<dbReference type="InterPro" id="IPR051275">
    <property type="entry name" value="Cell_adhesion_signaling"/>
</dbReference>
<feature type="non-terminal residue" evidence="6">
    <location>
        <position position="1"/>
    </location>
</feature>
<comment type="subcellular location">
    <subcellularLocation>
        <location evidence="1">Membrane</location>
        <topology evidence="1">Single-pass type I membrane protein</topology>
    </subcellularLocation>
</comment>
<dbReference type="HOGENOM" id="CLU_1284471_0_0_1"/>
<dbReference type="GO" id="GO:0005886">
    <property type="term" value="C:plasma membrane"/>
    <property type="evidence" value="ECO:0007669"/>
    <property type="project" value="TreeGrafter"/>
</dbReference>
<evidence type="ECO:0000256" key="3">
    <source>
        <dbReference type="ARBA" id="ARBA00023157"/>
    </source>
</evidence>
<dbReference type="Gene3D" id="2.60.40.10">
    <property type="entry name" value="Immunoglobulins"/>
    <property type="match status" value="1"/>
</dbReference>
<dbReference type="PROSITE" id="PS50835">
    <property type="entry name" value="IG_LIKE"/>
    <property type="match status" value="1"/>
</dbReference>
<dbReference type="SMART" id="SM00408">
    <property type="entry name" value="IGc2"/>
    <property type="match status" value="1"/>
</dbReference>
<name>N6T7T7_DENPD</name>
<dbReference type="SMART" id="SM00409">
    <property type="entry name" value="IG"/>
    <property type="match status" value="1"/>
</dbReference>
<reference evidence="6" key="1">
    <citation type="journal article" date="2013" name="Genome Biol.">
        <title>Draft genome of the mountain pine beetle, Dendroctonus ponderosae Hopkins, a major forest pest.</title>
        <authorList>
            <person name="Keeling C.I."/>
            <person name="Yuen M.M."/>
            <person name="Liao N.Y."/>
            <person name="Docking T.R."/>
            <person name="Chan S.K."/>
            <person name="Taylor G.A."/>
            <person name="Palmquist D.L."/>
            <person name="Jackman S.D."/>
            <person name="Nguyen A."/>
            <person name="Li M."/>
            <person name="Henderson H."/>
            <person name="Janes J.K."/>
            <person name="Zhao Y."/>
            <person name="Pandoh P."/>
            <person name="Moore R."/>
            <person name="Sperling F.A."/>
            <person name="Huber D.P."/>
            <person name="Birol I."/>
            <person name="Jones S.J."/>
            <person name="Bohlmann J."/>
        </authorList>
    </citation>
    <scope>NUCLEOTIDE SEQUENCE</scope>
</reference>
<evidence type="ECO:0000256" key="2">
    <source>
        <dbReference type="ARBA" id="ARBA00023136"/>
    </source>
</evidence>
<dbReference type="OrthoDB" id="5954366at2759"/>
<dbReference type="InterPro" id="IPR036179">
    <property type="entry name" value="Ig-like_dom_sf"/>
</dbReference>